<evidence type="ECO:0000256" key="7">
    <source>
        <dbReference type="ARBA" id="ARBA00022806"/>
    </source>
</evidence>
<reference evidence="12 13" key="1">
    <citation type="submission" date="2012-12" db="EMBL/GenBank/DDBJ databases">
        <title>Genome assembly of Fulvivirga imtechensis AK7.</title>
        <authorList>
            <person name="Nupur N."/>
            <person name="Khatri I."/>
            <person name="Kumar R."/>
            <person name="Subramanian S."/>
            <person name="Pinnaka A."/>
        </authorList>
    </citation>
    <scope>NUCLEOTIDE SEQUENCE [LARGE SCALE GENOMIC DNA]</scope>
    <source>
        <strain evidence="12 13">AK7</strain>
    </source>
</reference>
<keyword evidence="5" id="KW-0547">Nucleotide-binding</keyword>
<evidence type="ECO:0000256" key="3">
    <source>
        <dbReference type="ARBA" id="ARBA00022722"/>
    </source>
</evidence>
<dbReference type="InterPro" id="IPR014001">
    <property type="entry name" value="Helicase_ATP-bd"/>
</dbReference>
<dbReference type="EMBL" id="AMZN01000013">
    <property type="protein sequence ID" value="ELR72966.1"/>
    <property type="molecule type" value="Genomic_DNA"/>
</dbReference>
<dbReference type="NCBIfam" id="TIGR01587">
    <property type="entry name" value="cas3_core"/>
    <property type="match status" value="1"/>
</dbReference>
<feature type="domain" description="Helicase ATP-binding" evidence="10">
    <location>
        <begin position="328"/>
        <end position="520"/>
    </location>
</feature>
<proteinExistence type="inferred from homology"/>
<dbReference type="OrthoDB" id="9810236at2"/>
<dbReference type="Gene3D" id="1.10.3210.30">
    <property type="match status" value="1"/>
</dbReference>
<evidence type="ECO:0000256" key="2">
    <source>
        <dbReference type="ARBA" id="ARBA00009046"/>
    </source>
</evidence>
<dbReference type="STRING" id="1237149.C900_00651"/>
<dbReference type="Proteomes" id="UP000011135">
    <property type="component" value="Unassembled WGS sequence"/>
</dbReference>
<dbReference type="NCBIfam" id="TIGR01596">
    <property type="entry name" value="cas3_HD"/>
    <property type="match status" value="1"/>
</dbReference>
<organism evidence="12 13">
    <name type="scientific">Fulvivirga imtechensis AK7</name>
    <dbReference type="NCBI Taxonomy" id="1237149"/>
    <lineage>
        <taxon>Bacteria</taxon>
        <taxon>Pseudomonadati</taxon>
        <taxon>Bacteroidota</taxon>
        <taxon>Cytophagia</taxon>
        <taxon>Cytophagales</taxon>
        <taxon>Fulvivirgaceae</taxon>
        <taxon>Fulvivirga</taxon>
    </lineage>
</organism>
<evidence type="ECO:0000256" key="8">
    <source>
        <dbReference type="ARBA" id="ARBA00022840"/>
    </source>
</evidence>
<evidence type="ECO:0000313" key="13">
    <source>
        <dbReference type="Proteomes" id="UP000011135"/>
    </source>
</evidence>
<evidence type="ECO:0000259" key="11">
    <source>
        <dbReference type="PROSITE" id="PS51643"/>
    </source>
</evidence>
<keyword evidence="7" id="KW-0347">Helicase</keyword>
<comment type="caution">
    <text evidence="12">The sequence shown here is derived from an EMBL/GenBank/DDBJ whole genome shotgun (WGS) entry which is preliminary data.</text>
</comment>
<dbReference type="Pfam" id="PF00270">
    <property type="entry name" value="DEAD"/>
    <property type="match status" value="1"/>
</dbReference>
<dbReference type="GO" id="GO:0046872">
    <property type="term" value="F:metal ion binding"/>
    <property type="evidence" value="ECO:0007669"/>
    <property type="project" value="UniProtKB-KW"/>
</dbReference>
<dbReference type="GO" id="GO:0016787">
    <property type="term" value="F:hydrolase activity"/>
    <property type="evidence" value="ECO:0007669"/>
    <property type="project" value="UniProtKB-KW"/>
</dbReference>
<evidence type="ECO:0000256" key="1">
    <source>
        <dbReference type="ARBA" id="ARBA00006847"/>
    </source>
</evidence>
<dbReference type="GO" id="GO:0005524">
    <property type="term" value="F:ATP binding"/>
    <property type="evidence" value="ECO:0007669"/>
    <property type="project" value="UniProtKB-KW"/>
</dbReference>
<dbReference type="InterPro" id="IPR006483">
    <property type="entry name" value="CRISPR-assoc_Cas3_HD"/>
</dbReference>
<dbReference type="InterPro" id="IPR054712">
    <property type="entry name" value="Cas3-like_dom"/>
</dbReference>
<dbReference type="PATRIC" id="fig|1237149.3.peg.964"/>
<dbReference type="InterPro" id="IPR038257">
    <property type="entry name" value="CRISPR-assoc_Cas3_HD_sf"/>
</dbReference>
<dbReference type="RefSeq" id="WP_009578428.1">
    <property type="nucleotide sequence ID" value="NZ_AMZN01000013.1"/>
</dbReference>
<accession>L8JVA4</accession>
<evidence type="ECO:0000256" key="9">
    <source>
        <dbReference type="ARBA" id="ARBA00023118"/>
    </source>
</evidence>
<dbReference type="InterPro" id="IPR011545">
    <property type="entry name" value="DEAD/DEAH_box_helicase_dom"/>
</dbReference>
<dbReference type="GO" id="GO:0004518">
    <property type="term" value="F:nuclease activity"/>
    <property type="evidence" value="ECO:0007669"/>
    <property type="project" value="UniProtKB-KW"/>
</dbReference>
<dbReference type="GO" id="GO:0004386">
    <property type="term" value="F:helicase activity"/>
    <property type="evidence" value="ECO:0007669"/>
    <property type="project" value="UniProtKB-KW"/>
</dbReference>
<dbReference type="eggNOG" id="COG1203">
    <property type="taxonomic scope" value="Bacteria"/>
</dbReference>
<dbReference type="Gene3D" id="3.40.50.300">
    <property type="entry name" value="P-loop containing nucleotide triphosphate hydrolases"/>
    <property type="match status" value="2"/>
</dbReference>
<dbReference type="PROSITE" id="PS51192">
    <property type="entry name" value="HELICASE_ATP_BIND_1"/>
    <property type="match status" value="1"/>
</dbReference>
<evidence type="ECO:0000313" key="12">
    <source>
        <dbReference type="EMBL" id="ELR72966.1"/>
    </source>
</evidence>
<sequence length="892" mass="102976">MEASFRSFEEIVSERLALFDILEGDYWAHIDGCDHSVESLKEHCTLVSDYFLKVVKAHELESIITNQITKLTDLLSLDDPKEVRLQLVEVFISTVIYHDLGKVNSNFQREKMNNPAFSRKTLSFGSQHSSLGAFLFCSLYIEKLLKAKLSEKDVNILLYIILCFANPIYKHHSSYLDIKKELASLPVSEFADFLSAYNICIDKSVISNVFRDDALKELRKLFNQNASQKAHFILYSLLKLNFSLLTASDYYATGEFMSGPTVTDFGLLNEKLRFEIDNNFRTALSYNRDLFNKFNEYKSLSFNGLQERTGENLNFLRQKLNAEVISEIRKSPSSHWYYIEAPTGAGKTNLSLACINELLAVDKGLNKVFYVFPFTTLITQTFSGVKEAIKVTNADVVQLHSRAGFHRKEEREDGTYGDEKLNFIDNLFTNYPITITSHVKFFEIVKGNSKESNYLFHRLCNSIVVLDEIQSYNPQHWDKLVYFLEQIAPPFNMRFIIMSATLPKIDLLSKSLNGKVTSLTPNRNRYFSNPNFAQRARFNFSLLNDKAPSKSEKESYLESLATTIHEKSEQYENISGRGSGVLIEFITKNSASLFNKVVKRSSCFMDYTIYLLSGDILEPRRRNIISQIRNRTDNKVLLISTQVVEAGVNIDMDLGFKNHAIIDSDEQFAGRINRNATKQHNEIYLFRCDSAKTIYGKDERYKQQQTKADIFDNIEEILENKSFHSLYEKVFAEKLKIDPNDADKLESYVRNFEELELQEISRQFRLIEDNETQQIFIPLDIPLEYFDDPGYLKEIEVISDNMVRGELVFEFYKAILKREIDYIPKSIEIKKLGGILSDFTINAYPTVIKKLAGYFDEGENGQYGFKYLLHCKECYTLEDGFDFSSESQDIFL</sequence>
<dbReference type="GO" id="GO:0003676">
    <property type="term" value="F:nucleic acid binding"/>
    <property type="evidence" value="ECO:0007669"/>
    <property type="project" value="InterPro"/>
</dbReference>
<gene>
    <name evidence="12" type="ORF">C900_00651</name>
</gene>
<evidence type="ECO:0000256" key="4">
    <source>
        <dbReference type="ARBA" id="ARBA00022723"/>
    </source>
</evidence>
<keyword evidence="6" id="KW-0378">Hydrolase</keyword>
<dbReference type="InterPro" id="IPR006474">
    <property type="entry name" value="Helicase_Cas3_CRISPR-ass_core"/>
</dbReference>
<dbReference type="Pfam" id="PF22590">
    <property type="entry name" value="Cas3-like_C_2"/>
    <property type="match status" value="1"/>
</dbReference>
<keyword evidence="3" id="KW-0540">Nuclease</keyword>
<feature type="domain" description="HD Cas3-type" evidence="11">
    <location>
        <begin position="33"/>
        <end position="251"/>
    </location>
</feature>
<name>L8JVA4_9BACT</name>
<keyword evidence="8" id="KW-0067">ATP-binding</keyword>
<comment type="similarity">
    <text evidence="1">In the N-terminal section; belongs to the CRISPR-associated nuclease Cas3-HD family.</text>
</comment>
<comment type="similarity">
    <text evidence="2">In the central section; belongs to the CRISPR-associated helicase Cas3 family.</text>
</comment>
<evidence type="ECO:0000256" key="5">
    <source>
        <dbReference type="ARBA" id="ARBA00022741"/>
    </source>
</evidence>
<dbReference type="CDD" id="cd09641">
    <property type="entry name" value="Cas3''_I"/>
    <property type="match status" value="1"/>
</dbReference>
<dbReference type="InterPro" id="IPR027417">
    <property type="entry name" value="P-loop_NTPase"/>
</dbReference>
<keyword evidence="9" id="KW-0051">Antiviral defense</keyword>
<dbReference type="SMART" id="SM00487">
    <property type="entry name" value="DEXDc"/>
    <property type="match status" value="1"/>
</dbReference>
<dbReference type="PROSITE" id="PS51643">
    <property type="entry name" value="HD_CAS3"/>
    <property type="match status" value="1"/>
</dbReference>
<evidence type="ECO:0000259" key="10">
    <source>
        <dbReference type="PROSITE" id="PS51192"/>
    </source>
</evidence>
<keyword evidence="4" id="KW-0479">Metal-binding</keyword>
<dbReference type="SUPFAM" id="SSF52540">
    <property type="entry name" value="P-loop containing nucleoside triphosphate hydrolases"/>
    <property type="match status" value="1"/>
</dbReference>
<dbReference type="GO" id="GO:0051607">
    <property type="term" value="P:defense response to virus"/>
    <property type="evidence" value="ECO:0007669"/>
    <property type="project" value="UniProtKB-KW"/>
</dbReference>
<protein>
    <submittedName>
        <fullName evidence="12">CRISPR-associated helicase Cas3</fullName>
    </submittedName>
</protein>
<evidence type="ECO:0000256" key="6">
    <source>
        <dbReference type="ARBA" id="ARBA00022801"/>
    </source>
</evidence>
<dbReference type="AlphaFoldDB" id="L8JVA4"/>
<keyword evidence="13" id="KW-1185">Reference proteome</keyword>